<dbReference type="Pfam" id="PF13683">
    <property type="entry name" value="rve_3"/>
    <property type="match status" value="1"/>
</dbReference>
<dbReference type="SUPFAM" id="SSF53098">
    <property type="entry name" value="Ribonuclease H-like"/>
    <property type="match status" value="1"/>
</dbReference>
<dbReference type="EMBL" id="CP000656">
    <property type="protein sequence ID" value="ABP47109.1"/>
    <property type="molecule type" value="Genomic_DNA"/>
</dbReference>
<dbReference type="STRING" id="350054.Mflv_4641"/>
<proteinExistence type="predicted"/>
<sequence>MATEVAHLRTAVEALAAGVKRHEEQIASSPNHPDDEPFRPTPRVHEPGLAGQSFDNALAESVNSSYKTELIDHQPPYPGAAELSLATAEWVAFYNRQRPNGYCQDLTPDREDVPSSVELRWRSGEHQAALT</sequence>
<reference evidence="3" key="1">
    <citation type="submission" date="2007-04" db="EMBL/GenBank/DDBJ databases">
        <authorList>
            <consortium name="US DOE Joint Genome Institute"/>
            <person name="Copeland A."/>
            <person name="Lucas S."/>
            <person name="Lapidus A."/>
            <person name="Barry K."/>
            <person name="Detter J.C."/>
            <person name="Glavina del Rio T."/>
            <person name="Hammon N."/>
            <person name="Israni S."/>
            <person name="Dalin E."/>
            <person name="Tice H."/>
            <person name="Pitluck S."/>
            <person name="Chain P."/>
            <person name="Malfatti S."/>
            <person name="Shin M."/>
            <person name="Vergez L."/>
            <person name="Schmutz J."/>
            <person name="Larimer F."/>
            <person name="Land M."/>
            <person name="Hauser L."/>
            <person name="Kyrpides N."/>
            <person name="Mikhailova N."/>
            <person name="Miller C."/>
            <person name="Richardson P."/>
        </authorList>
    </citation>
    <scope>NUCLEOTIDE SEQUENCE</scope>
    <source>
        <strain evidence="3">PYR-GCK</strain>
    </source>
</reference>
<dbReference type="InterPro" id="IPR001584">
    <property type="entry name" value="Integrase_cat-core"/>
</dbReference>
<dbReference type="AlphaFoldDB" id="A4TFF9"/>
<dbReference type="eggNOG" id="COG2801">
    <property type="taxonomic scope" value="Bacteria"/>
</dbReference>
<dbReference type="InterPro" id="IPR012337">
    <property type="entry name" value="RNaseH-like_sf"/>
</dbReference>
<gene>
    <name evidence="3" type="ordered locus">Mflv_4641</name>
</gene>
<feature type="domain" description="Integrase catalytic" evidence="2">
    <location>
        <begin position="51"/>
        <end position="108"/>
    </location>
</feature>
<organism evidence="3">
    <name type="scientific">Mycolicibacterium gilvum (strain PYR-GCK)</name>
    <name type="common">Mycobacterium gilvum (strain PYR-GCK)</name>
    <dbReference type="NCBI Taxonomy" id="350054"/>
    <lineage>
        <taxon>Bacteria</taxon>
        <taxon>Bacillati</taxon>
        <taxon>Actinomycetota</taxon>
        <taxon>Actinomycetes</taxon>
        <taxon>Mycobacteriales</taxon>
        <taxon>Mycobacteriaceae</taxon>
        <taxon>Mycolicibacterium</taxon>
    </lineage>
</organism>
<dbReference type="HOGENOM" id="CLU_1925238_0_0_11"/>
<dbReference type="KEGG" id="mgi:Mflv_4641"/>
<name>A4TFF9_MYCGI</name>
<evidence type="ECO:0000313" key="3">
    <source>
        <dbReference type="EMBL" id="ABP47109.1"/>
    </source>
</evidence>
<reference evidence="3" key="2">
    <citation type="journal article" date="2013" name="PLoS ONE">
        <title>A Gene Expression Study of the Activities of Aromatic Ring-Cleavage Dioxygenases in Mycobacterium gilvum PYR-GCK to Changes in Salinity and pH during Pyrene Degradation.</title>
        <authorList>
            <person name="Badejo A.C."/>
            <person name="Badejo A.O."/>
            <person name="Shin K.H."/>
            <person name="Chai Y.G."/>
        </authorList>
    </citation>
    <scope>NUCLEOTIDE SEQUENCE [LARGE SCALE GENOMIC DNA]</scope>
    <source>
        <strain evidence="3">PYR-GCK</strain>
    </source>
</reference>
<accession>A4TFF9</accession>
<feature type="region of interest" description="Disordered" evidence="1">
    <location>
        <begin position="19"/>
        <end position="50"/>
    </location>
</feature>
<evidence type="ECO:0000259" key="2">
    <source>
        <dbReference type="Pfam" id="PF13683"/>
    </source>
</evidence>
<protein>
    <recommendedName>
        <fullName evidence="2">Integrase catalytic domain-containing protein</fullName>
    </recommendedName>
</protein>
<evidence type="ECO:0000256" key="1">
    <source>
        <dbReference type="SAM" id="MobiDB-lite"/>
    </source>
</evidence>
<feature type="compositionally biased region" description="Basic and acidic residues" evidence="1">
    <location>
        <begin position="32"/>
        <end position="46"/>
    </location>
</feature>
<dbReference type="GO" id="GO:0015074">
    <property type="term" value="P:DNA integration"/>
    <property type="evidence" value="ECO:0007669"/>
    <property type="project" value="InterPro"/>
</dbReference>